<organism evidence="2 3">
    <name type="scientific">Streptococcus minor</name>
    <dbReference type="NCBI Taxonomy" id="229549"/>
    <lineage>
        <taxon>Bacteria</taxon>
        <taxon>Bacillati</taxon>
        <taxon>Bacillota</taxon>
        <taxon>Bacilli</taxon>
        <taxon>Lactobacillales</taxon>
        <taxon>Streptococcaceae</taxon>
        <taxon>Streptococcus</taxon>
    </lineage>
</organism>
<proteinExistence type="predicted"/>
<keyword evidence="1" id="KW-1133">Transmembrane helix</keyword>
<dbReference type="STRING" id="1123309.GCA_000377005_00903"/>
<evidence type="ECO:0000256" key="1">
    <source>
        <dbReference type="SAM" id="Phobius"/>
    </source>
</evidence>
<accession>A0A3P1VCC8</accession>
<dbReference type="AlphaFoldDB" id="A0A3P1VCC8"/>
<dbReference type="RefSeq" id="WP_018166826.1">
    <property type="nucleotide sequence ID" value="NZ_RQZA01000004.1"/>
</dbReference>
<dbReference type="Proteomes" id="UP000281771">
    <property type="component" value="Unassembled WGS sequence"/>
</dbReference>
<feature type="transmembrane region" description="Helical" evidence="1">
    <location>
        <begin position="7"/>
        <end position="27"/>
    </location>
</feature>
<dbReference type="InterPro" id="IPR018730">
    <property type="entry name" value="DUF2273"/>
</dbReference>
<gene>
    <name evidence="2" type="ORF">EII38_05990</name>
</gene>
<comment type="caution">
    <text evidence="2">The sequence shown here is derived from an EMBL/GenBank/DDBJ whole genome shotgun (WGS) entry which is preliminary data.</text>
</comment>
<evidence type="ECO:0000313" key="2">
    <source>
        <dbReference type="EMBL" id="RRD31327.1"/>
    </source>
</evidence>
<sequence>MRIIETYKYPILGGLFGLALALLLLTFGVLKTLLLLIFVVLGVVAGWYLQKTGLLDSFLNHK</sequence>
<name>A0A3P1VCC8_9STRE</name>
<protein>
    <submittedName>
        <fullName evidence="2">DUF2273 domain-containing protein</fullName>
    </submittedName>
</protein>
<keyword evidence="1" id="KW-0472">Membrane</keyword>
<dbReference type="EMBL" id="RQZA01000004">
    <property type="protein sequence ID" value="RRD31327.1"/>
    <property type="molecule type" value="Genomic_DNA"/>
</dbReference>
<feature type="transmembrane region" description="Helical" evidence="1">
    <location>
        <begin position="33"/>
        <end position="49"/>
    </location>
</feature>
<keyword evidence="3" id="KW-1185">Reference proteome</keyword>
<evidence type="ECO:0000313" key="3">
    <source>
        <dbReference type="Proteomes" id="UP000281771"/>
    </source>
</evidence>
<keyword evidence="1" id="KW-0812">Transmembrane</keyword>
<dbReference type="Pfam" id="PF10031">
    <property type="entry name" value="DUF2273"/>
    <property type="match status" value="1"/>
</dbReference>
<reference evidence="2 3" key="1">
    <citation type="submission" date="2018-11" db="EMBL/GenBank/DDBJ databases">
        <title>Genomes From Bacteria Associated with the Canine Oral Cavity: a Test Case for Automated Genome-Based Taxonomic Assignment.</title>
        <authorList>
            <person name="Coil D.A."/>
            <person name="Jospin G."/>
            <person name="Darling A.E."/>
            <person name="Wallis C."/>
            <person name="Davis I.J."/>
            <person name="Harris S."/>
            <person name="Eisen J.A."/>
            <person name="Holcombe L.J."/>
            <person name="O'Flynn C."/>
        </authorList>
    </citation>
    <scope>NUCLEOTIDE SEQUENCE [LARGE SCALE GENOMIC DNA]</scope>
    <source>
        <strain evidence="2 3">OH4621_COT-116</strain>
    </source>
</reference>